<evidence type="ECO:0000313" key="3">
    <source>
        <dbReference type="EMBL" id="ELW72966.1"/>
    </source>
</evidence>
<dbReference type="EMBL" id="KB320375">
    <property type="protein sequence ID" value="ELW72966.1"/>
    <property type="molecule type" value="Genomic_DNA"/>
</dbReference>
<dbReference type="GO" id="GO:0050124">
    <property type="term" value="F:N-acylneuraminate-9-phosphatase activity"/>
    <property type="evidence" value="ECO:0007669"/>
    <property type="project" value="TreeGrafter"/>
</dbReference>
<accession>L9LDF8</accession>
<dbReference type="InterPro" id="IPR036412">
    <property type="entry name" value="HAD-like_sf"/>
</dbReference>
<protein>
    <submittedName>
        <fullName evidence="3">N-acylneuraminate-9-phosphatase</fullName>
    </submittedName>
</protein>
<evidence type="ECO:0000256" key="2">
    <source>
        <dbReference type="ARBA" id="ARBA00022842"/>
    </source>
</evidence>
<dbReference type="InParanoid" id="L9LDF8"/>
<keyword evidence="2" id="KW-0460">Magnesium</keyword>
<dbReference type="SUPFAM" id="SSF56784">
    <property type="entry name" value="HAD-like"/>
    <property type="match status" value="1"/>
</dbReference>
<keyword evidence="4" id="KW-1185">Reference proteome</keyword>
<dbReference type="Proteomes" id="UP000011518">
    <property type="component" value="Unassembled WGS sequence"/>
</dbReference>
<reference evidence="4" key="1">
    <citation type="submission" date="2012-07" db="EMBL/GenBank/DDBJ databases">
        <title>Genome of the Chinese tree shrew, a rising model animal genetically related to primates.</title>
        <authorList>
            <person name="Zhang G."/>
            <person name="Fan Y."/>
            <person name="Yao Y."/>
            <person name="Huang Z."/>
        </authorList>
    </citation>
    <scope>NUCLEOTIDE SEQUENCE [LARGE SCALE GENOMIC DNA]</scope>
</reference>
<sequence length="101" mass="11463">MGLSRVRAVFFDLDNTLIHTAEASRRGMLEVIKLLQSKCHYEEEAKIICDKVQVKLSRECLHPYNTCITDLKPSRKPKVVQPTGTWPKNVTSCGNLLVYST</sequence>
<proteinExistence type="predicted"/>
<name>L9LDF8_TUPCH</name>
<dbReference type="STRING" id="246437.L9LDF8"/>
<dbReference type="InterPro" id="IPR051400">
    <property type="entry name" value="HAD-like_hydrolase"/>
</dbReference>
<dbReference type="AlphaFoldDB" id="L9LDF8"/>
<gene>
    <name evidence="3" type="ORF">TREES_T100000004</name>
</gene>
<evidence type="ECO:0000313" key="4">
    <source>
        <dbReference type="Proteomes" id="UP000011518"/>
    </source>
</evidence>
<dbReference type="PANTHER" id="PTHR46470">
    <property type="entry name" value="N-ACYLNEURAMINATE-9-PHOSPHATASE"/>
    <property type="match status" value="1"/>
</dbReference>
<evidence type="ECO:0000256" key="1">
    <source>
        <dbReference type="ARBA" id="ARBA00022801"/>
    </source>
</evidence>
<dbReference type="GO" id="GO:0046380">
    <property type="term" value="P:N-acetylneuraminate biosynthetic process"/>
    <property type="evidence" value="ECO:0007669"/>
    <property type="project" value="TreeGrafter"/>
</dbReference>
<reference evidence="4" key="2">
    <citation type="journal article" date="2013" name="Nat. Commun.">
        <title>Genome of the Chinese tree shrew.</title>
        <authorList>
            <person name="Fan Y."/>
            <person name="Huang Z.Y."/>
            <person name="Cao C.C."/>
            <person name="Chen C.S."/>
            <person name="Chen Y.X."/>
            <person name="Fan D.D."/>
            <person name="He J."/>
            <person name="Hou H.L."/>
            <person name="Hu L."/>
            <person name="Hu X.T."/>
            <person name="Jiang X.T."/>
            <person name="Lai R."/>
            <person name="Lang Y.S."/>
            <person name="Liang B."/>
            <person name="Liao S.G."/>
            <person name="Mu D."/>
            <person name="Ma Y.Y."/>
            <person name="Niu Y.Y."/>
            <person name="Sun X.Q."/>
            <person name="Xia J.Q."/>
            <person name="Xiao J."/>
            <person name="Xiong Z.Q."/>
            <person name="Xu L."/>
            <person name="Yang L."/>
            <person name="Zhang Y."/>
            <person name="Zhao W."/>
            <person name="Zhao X.D."/>
            <person name="Zheng Y.T."/>
            <person name="Zhou J.M."/>
            <person name="Zhu Y.B."/>
            <person name="Zhang G.J."/>
            <person name="Wang J."/>
            <person name="Yao Y.G."/>
        </authorList>
    </citation>
    <scope>NUCLEOTIDE SEQUENCE [LARGE SCALE GENOMIC DNA]</scope>
</reference>
<dbReference type="PANTHER" id="PTHR46470:SF3">
    <property type="entry name" value="N-ACYLNEURAMINATE-9-PHOSPHATASE"/>
    <property type="match status" value="1"/>
</dbReference>
<keyword evidence="1" id="KW-0378">Hydrolase</keyword>
<dbReference type="Gene3D" id="1.20.120.710">
    <property type="entry name" value="Haloacid dehalogenase hydrolase-like domain"/>
    <property type="match status" value="1"/>
</dbReference>
<organism evidence="3 4">
    <name type="scientific">Tupaia chinensis</name>
    <name type="common">Chinese tree shrew</name>
    <name type="synonym">Tupaia belangeri chinensis</name>
    <dbReference type="NCBI Taxonomy" id="246437"/>
    <lineage>
        <taxon>Eukaryota</taxon>
        <taxon>Metazoa</taxon>
        <taxon>Chordata</taxon>
        <taxon>Craniata</taxon>
        <taxon>Vertebrata</taxon>
        <taxon>Euteleostomi</taxon>
        <taxon>Mammalia</taxon>
        <taxon>Eutheria</taxon>
        <taxon>Euarchontoglires</taxon>
        <taxon>Scandentia</taxon>
        <taxon>Tupaiidae</taxon>
        <taxon>Tupaia</taxon>
    </lineage>
</organism>